<feature type="domain" description="Immunity protein 35" evidence="1">
    <location>
        <begin position="6"/>
        <end position="70"/>
    </location>
</feature>
<name>A0ABN2VX21_9ACTN</name>
<accession>A0ABN2VX21</accession>
<evidence type="ECO:0000313" key="2">
    <source>
        <dbReference type="EMBL" id="GAA2075807.1"/>
    </source>
</evidence>
<proteinExistence type="predicted"/>
<keyword evidence="3" id="KW-1185">Reference proteome</keyword>
<protein>
    <recommendedName>
        <fullName evidence="1">Immunity protein 35 domain-containing protein</fullName>
    </recommendedName>
</protein>
<sequence length="94" mass="10888">MLNKQEALFRANDFLREKSKEWNKEGEIRIESEGAFTDKDSLLVCYNTIAYLDHGDELDRLAGNNPIEVNLRTGDCRILSLDETLKYMDEGFLK</sequence>
<organism evidence="2 3">
    <name type="scientific">Streptomyces albiaxialis</name>
    <dbReference type="NCBI Taxonomy" id="329523"/>
    <lineage>
        <taxon>Bacteria</taxon>
        <taxon>Bacillati</taxon>
        <taxon>Actinomycetota</taxon>
        <taxon>Actinomycetes</taxon>
        <taxon>Kitasatosporales</taxon>
        <taxon>Streptomycetaceae</taxon>
        <taxon>Streptomyces</taxon>
    </lineage>
</organism>
<dbReference type="EMBL" id="BAAAPE010000007">
    <property type="protein sequence ID" value="GAA2075807.1"/>
    <property type="molecule type" value="Genomic_DNA"/>
</dbReference>
<dbReference type="Proteomes" id="UP001500016">
    <property type="component" value="Unassembled WGS sequence"/>
</dbReference>
<dbReference type="InterPro" id="IPR029082">
    <property type="entry name" value="Imm35"/>
</dbReference>
<evidence type="ECO:0000259" key="1">
    <source>
        <dbReference type="Pfam" id="PF15567"/>
    </source>
</evidence>
<dbReference type="Pfam" id="PF15567">
    <property type="entry name" value="Imm35"/>
    <property type="match status" value="1"/>
</dbReference>
<reference evidence="2 3" key="1">
    <citation type="journal article" date="2019" name="Int. J. Syst. Evol. Microbiol.">
        <title>The Global Catalogue of Microorganisms (GCM) 10K type strain sequencing project: providing services to taxonomists for standard genome sequencing and annotation.</title>
        <authorList>
            <consortium name="The Broad Institute Genomics Platform"/>
            <consortium name="The Broad Institute Genome Sequencing Center for Infectious Disease"/>
            <person name="Wu L."/>
            <person name="Ma J."/>
        </authorList>
    </citation>
    <scope>NUCLEOTIDE SEQUENCE [LARGE SCALE GENOMIC DNA]</scope>
    <source>
        <strain evidence="2 3">JCM 15478</strain>
    </source>
</reference>
<comment type="caution">
    <text evidence="2">The sequence shown here is derived from an EMBL/GenBank/DDBJ whole genome shotgun (WGS) entry which is preliminary data.</text>
</comment>
<gene>
    <name evidence="2" type="ORF">GCM10009801_30790</name>
</gene>
<evidence type="ECO:0000313" key="3">
    <source>
        <dbReference type="Proteomes" id="UP001500016"/>
    </source>
</evidence>
<dbReference type="RefSeq" id="WP_344528169.1">
    <property type="nucleotide sequence ID" value="NZ_BAAAPE010000007.1"/>
</dbReference>